<proteinExistence type="predicted"/>
<accession>A0AB34JV10</accession>
<evidence type="ECO:0000313" key="2">
    <source>
        <dbReference type="EMBL" id="KAL1525750.1"/>
    </source>
</evidence>
<dbReference type="EMBL" id="JBGBPQ010000004">
    <property type="protein sequence ID" value="KAL1525750.1"/>
    <property type="molecule type" value="Genomic_DNA"/>
</dbReference>
<dbReference type="PROSITE" id="PS50096">
    <property type="entry name" value="IQ"/>
    <property type="match status" value="1"/>
</dbReference>
<feature type="compositionally biased region" description="Low complexity" evidence="1">
    <location>
        <begin position="33"/>
        <end position="46"/>
    </location>
</feature>
<keyword evidence="3" id="KW-1185">Reference proteome</keyword>
<feature type="region of interest" description="Disordered" evidence="1">
    <location>
        <begin position="1"/>
        <end position="48"/>
    </location>
</feature>
<feature type="compositionally biased region" description="Low complexity" evidence="1">
    <location>
        <begin position="14"/>
        <end position="25"/>
    </location>
</feature>
<gene>
    <name evidence="2" type="ORF">AB1Y20_020594</name>
</gene>
<evidence type="ECO:0000313" key="3">
    <source>
        <dbReference type="Proteomes" id="UP001515480"/>
    </source>
</evidence>
<name>A0AB34JV10_PRYPA</name>
<protein>
    <submittedName>
        <fullName evidence="2">Uncharacterized protein</fullName>
    </submittedName>
</protein>
<dbReference type="Proteomes" id="UP001515480">
    <property type="component" value="Unassembled WGS sequence"/>
</dbReference>
<organism evidence="2 3">
    <name type="scientific">Prymnesium parvum</name>
    <name type="common">Toxic golden alga</name>
    <dbReference type="NCBI Taxonomy" id="97485"/>
    <lineage>
        <taxon>Eukaryota</taxon>
        <taxon>Haptista</taxon>
        <taxon>Haptophyta</taxon>
        <taxon>Prymnesiophyceae</taxon>
        <taxon>Prymnesiales</taxon>
        <taxon>Prymnesiaceae</taxon>
        <taxon>Prymnesium</taxon>
    </lineage>
</organism>
<comment type="caution">
    <text evidence="2">The sequence shown here is derived from an EMBL/GenBank/DDBJ whole genome shotgun (WGS) entry which is preliminary data.</text>
</comment>
<dbReference type="AlphaFoldDB" id="A0AB34JV10"/>
<reference evidence="2 3" key="1">
    <citation type="journal article" date="2024" name="Science">
        <title>Giant polyketide synthase enzymes in the biosynthesis of giant marine polyether toxins.</title>
        <authorList>
            <person name="Fallon T.R."/>
            <person name="Shende V.V."/>
            <person name="Wierzbicki I.H."/>
            <person name="Pendleton A.L."/>
            <person name="Watervoot N.F."/>
            <person name="Auber R.P."/>
            <person name="Gonzalez D.J."/>
            <person name="Wisecaver J.H."/>
            <person name="Moore B.S."/>
        </authorList>
    </citation>
    <scope>NUCLEOTIDE SEQUENCE [LARGE SCALE GENOMIC DNA]</scope>
    <source>
        <strain evidence="2 3">12B1</strain>
    </source>
</reference>
<evidence type="ECO:0000256" key="1">
    <source>
        <dbReference type="SAM" id="MobiDB-lite"/>
    </source>
</evidence>
<sequence length="112" mass="12097">MGLTASKNRTANAPQSSRPSPRSSRIVQKLRGSVSISSQRSKNSSSKDVFSLLPWLKRASASKPKPSFSNGEMERISGAVTRVSAAFRGHSARTSISLIRHDVHFAMTLTLG</sequence>
<feature type="compositionally biased region" description="Polar residues" evidence="1">
    <location>
        <begin position="1"/>
        <end position="13"/>
    </location>
</feature>